<reference evidence="10 11" key="1">
    <citation type="submission" date="2017-10" db="EMBL/GenBank/DDBJ databases">
        <title>The draft genome sequence of Lewinella nigricans NBRC 102662.</title>
        <authorList>
            <person name="Wang K."/>
        </authorList>
    </citation>
    <scope>NUCLEOTIDE SEQUENCE [LARGE SCALE GENOMIC DNA]</scope>
    <source>
        <strain evidence="10 11">NBRC 102662</strain>
    </source>
</reference>
<dbReference type="Proteomes" id="UP000223913">
    <property type="component" value="Unassembled WGS sequence"/>
</dbReference>
<comment type="caution">
    <text evidence="10">The sequence shown here is derived from an EMBL/GenBank/DDBJ whole genome shotgun (WGS) entry which is preliminary data.</text>
</comment>
<dbReference type="Pfam" id="PF12704">
    <property type="entry name" value="MacB_PCD"/>
    <property type="match status" value="1"/>
</dbReference>
<organism evidence="10 11">
    <name type="scientific">Flavilitoribacter nigricans (strain ATCC 23147 / DSM 23189 / NBRC 102662 / NCIMB 1420 / SS-2)</name>
    <name type="common">Lewinella nigricans</name>
    <dbReference type="NCBI Taxonomy" id="1122177"/>
    <lineage>
        <taxon>Bacteria</taxon>
        <taxon>Pseudomonadati</taxon>
        <taxon>Bacteroidota</taxon>
        <taxon>Saprospiria</taxon>
        <taxon>Saprospirales</taxon>
        <taxon>Lewinellaceae</taxon>
        <taxon>Flavilitoribacter</taxon>
    </lineage>
</organism>
<evidence type="ECO:0000256" key="1">
    <source>
        <dbReference type="ARBA" id="ARBA00004651"/>
    </source>
</evidence>
<feature type="transmembrane region" description="Helical" evidence="7">
    <location>
        <begin position="326"/>
        <end position="346"/>
    </location>
</feature>
<comment type="similarity">
    <text evidence="2">Belongs to the ABC-4 integral membrane protein family. LolC/E subfamily.</text>
</comment>
<evidence type="ECO:0000256" key="4">
    <source>
        <dbReference type="ARBA" id="ARBA00022692"/>
    </source>
</evidence>
<dbReference type="InterPro" id="IPR003838">
    <property type="entry name" value="ABC3_permease_C"/>
</dbReference>
<evidence type="ECO:0000256" key="7">
    <source>
        <dbReference type="SAM" id="Phobius"/>
    </source>
</evidence>
<gene>
    <name evidence="10" type="ORF">CRP01_22245</name>
</gene>
<dbReference type="OrthoDB" id="1522724at2"/>
<dbReference type="InterPro" id="IPR051447">
    <property type="entry name" value="Lipoprotein-release_system"/>
</dbReference>
<keyword evidence="6 7" id="KW-0472">Membrane</keyword>
<evidence type="ECO:0000313" key="10">
    <source>
        <dbReference type="EMBL" id="PHN04286.1"/>
    </source>
</evidence>
<feature type="transmembrane region" description="Helical" evidence="7">
    <location>
        <begin position="366"/>
        <end position="387"/>
    </location>
</feature>
<dbReference type="PANTHER" id="PTHR30489:SF0">
    <property type="entry name" value="LIPOPROTEIN-RELEASING SYSTEM TRANSMEMBRANE PROTEIN LOLE"/>
    <property type="match status" value="1"/>
</dbReference>
<evidence type="ECO:0000259" key="9">
    <source>
        <dbReference type="Pfam" id="PF12704"/>
    </source>
</evidence>
<evidence type="ECO:0000259" key="8">
    <source>
        <dbReference type="Pfam" id="PF02687"/>
    </source>
</evidence>
<dbReference type="GO" id="GO:0098797">
    <property type="term" value="C:plasma membrane protein complex"/>
    <property type="evidence" value="ECO:0007669"/>
    <property type="project" value="TreeGrafter"/>
</dbReference>
<feature type="domain" description="ABC3 transporter permease C-terminal" evidence="8">
    <location>
        <begin position="276"/>
        <end position="398"/>
    </location>
</feature>
<evidence type="ECO:0000256" key="5">
    <source>
        <dbReference type="ARBA" id="ARBA00022989"/>
    </source>
</evidence>
<dbReference type="AlphaFoldDB" id="A0A2D0N7C1"/>
<keyword evidence="3" id="KW-1003">Cell membrane</keyword>
<keyword evidence="5 7" id="KW-1133">Transmembrane helix</keyword>
<name>A0A2D0N7C1_FLAN2</name>
<keyword evidence="4 7" id="KW-0812">Transmembrane</keyword>
<evidence type="ECO:0000256" key="6">
    <source>
        <dbReference type="ARBA" id="ARBA00023136"/>
    </source>
</evidence>
<accession>A0A2D0N7C1</accession>
<dbReference type="EMBL" id="PDUD01000026">
    <property type="protein sequence ID" value="PHN04286.1"/>
    <property type="molecule type" value="Genomic_DNA"/>
</dbReference>
<evidence type="ECO:0000256" key="2">
    <source>
        <dbReference type="ARBA" id="ARBA00005236"/>
    </source>
</evidence>
<feature type="domain" description="MacB-like periplasmic core" evidence="9">
    <location>
        <begin position="25"/>
        <end position="155"/>
    </location>
</feature>
<evidence type="ECO:0008006" key="12">
    <source>
        <dbReference type="Google" id="ProtNLM"/>
    </source>
</evidence>
<evidence type="ECO:0000256" key="3">
    <source>
        <dbReference type="ARBA" id="ARBA00022475"/>
    </source>
</evidence>
<evidence type="ECO:0000313" key="11">
    <source>
        <dbReference type="Proteomes" id="UP000223913"/>
    </source>
</evidence>
<dbReference type="GO" id="GO:0044874">
    <property type="term" value="P:lipoprotein localization to outer membrane"/>
    <property type="evidence" value="ECO:0007669"/>
    <property type="project" value="TreeGrafter"/>
</dbReference>
<dbReference type="PANTHER" id="PTHR30489">
    <property type="entry name" value="LIPOPROTEIN-RELEASING SYSTEM TRANSMEMBRANE PROTEIN LOLE"/>
    <property type="match status" value="1"/>
</dbReference>
<sequence>MNLSLQIARRYLFAKRSTNAINIITGIAVFGIAVGTAALLLVLSVFNGFEDLITGMYSNFDPDVKVAPLQGKTFTEDSIKIEKLKSVPGVAFISRTLEEVAVFKYKENVDFGIIKGVDDQYIDVANVDSVMREGKFALKNEESTYGVMGIGIRNKLAVDIEDPFYRIGVYMAKRRPNPMDPTPFRTQYLYPVGTFIAQQEFDKEYILSDLEFVRSLLQLSDQLSALEIKLLPGFETDQTIDAIQEVMGEEFSVKNRYQQQESFFKLMKIEKWLSYAIAGLMMIMIAFNLIGALWMAVLEKKSDIVILKSMGATDNLVRNIFLNQGLLLSAIGLIIGFILAISIYTLQKTVGIITIPGNASIDSYPVSLRFFDFIIVVLTVLAIGLMASIPPALRAKRVSALIREE</sequence>
<dbReference type="RefSeq" id="WP_099152312.1">
    <property type="nucleotide sequence ID" value="NZ_PDUD01000026.1"/>
</dbReference>
<dbReference type="InterPro" id="IPR025857">
    <property type="entry name" value="MacB_PCD"/>
</dbReference>
<comment type="subcellular location">
    <subcellularLocation>
        <location evidence="1">Cell membrane</location>
        <topology evidence="1">Multi-pass membrane protein</topology>
    </subcellularLocation>
</comment>
<feature type="transmembrane region" description="Helical" evidence="7">
    <location>
        <begin position="272"/>
        <end position="298"/>
    </location>
</feature>
<dbReference type="Pfam" id="PF02687">
    <property type="entry name" value="FtsX"/>
    <property type="match status" value="1"/>
</dbReference>
<feature type="transmembrane region" description="Helical" evidence="7">
    <location>
        <begin position="21"/>
        <end position="46"/>
    </location>
</feature>
<keyword evidence="11" id="KW-1185">Reference proteome</keyword>
<protein>
    <recommendedName>
        <fullName evidence="12">ABC transporter permease</fullName>
    </recommendedName>
</protein>
<proteinExistence type="inferred from homology"/>